<keyword evidence="2" id="KW-1185">Reference proteome</keyword>
<evidence type="ECO:0000313" key="1">
    <source>
        <dbReference type="EMBL" id="KAF6233333.1"/>
    </source>
</evidence>
<protein>
    <submittedName>
        <fullName evidence="1">Uncharacterized protein</fullName>
    </submittedName>
</protein>
<proteinExistence type="predicted"/>
<dbReference type="GeneID" id="59290113"/>
<comment type="caution">
    <text evidence="1">The sequence shown here is derived from an EMBL/GenBank/DDBJ whole genome shotgun (WGS) entry which is preliminary data.</text>
</comment>
<name>A0A8H6FRG5_9LECA</name>
<dbReference type="RefSeq" id="XP_037162754.1">
    <property type="nucleotide sequence ID" value="XM_037310357.1"/>
</dbReference>
<dbReference type="EMBL" id="JACCJC010000039">
    <property type="protein sequence ID" value="KAF6233333.1"/>
    <property type="molecule type" value="Genomic_DNA"/>
</dbReference>
<evidence type="ECO:0000313" key="2">
    <source>
        <dbReference type="Proteomes" id="UP000578531"/>
    </source>
</evidence>
<organism evidence="1 2">
    <name type="scientific">Letharia columbiana</name>
    <dbReference type="NCBI Taxonomy" id="112416"/>
    <lineage>
        <taxon>Eukaryota</taxon>
        <taxon>Fungi</taxon>
        <taxon>Dikarya</taxon>
        <taxon>Ascomycota</taxon>
        <taxon>Pezizomycotina</taxon>
        <taxon>Lecanoromycetes</taxon>
        <taxon>OSLEUM clade</taxon>
        <taxon>Lecanoromycetidae</taxon>
        <taxon>Lecanorales</taxon>
        <taxon>Lecanorineae</taxon>
        <taxon>Parmeliaceae</taxon>
        <taxon>Letharia</taxon>
    </lineage>
</organism>
<accession>A0A8H6FRG5</accession>
<dbReference type="AlphaFoldDB" id="A0A8H6FRG5"/>
<reference evidence="1 2" key="1">
    <citation type="journal article" date="2020" name="Genomics">
        <title>Complete, high-quality genomes from long-read metagenomic sequencing of two wolf lichen thalli reveals enigmatic genome architecture.</title>
        <authorList>
            <person name="McKenzie S.K."/>
            <person name="Walston R.F."/>
            <person name="Allen J.L."/>
        </authorList>
    </citation>
    <scope>NUCLEOTIDE SEQUENCE [LARGE SCALE GENOMIC DNA]</scope>
    <source>
        <strain evidence="1">WasteWater2</strain>
    </source>
</reference>
<gene>
    <name evidence="1" type="ORF">HO173_008457</name>
</gene>
<sequence>MDAPKLSTKVFSALRETTRHHQRPIQHPSTIRHDRIHRDLDTLRLARDTLPTPAPAPLHALRDHIARRLRDKPPRRHLAPHAAVQAHIDDAVAVLPGAWQVLFGVSAAVVAERWPGVGVGAGVVWDVAGFVGGEEFGGLAAGGDVEVVVVLLGAALDWGTG</sequence>
<dbReference type="Proteomes" id="UP000578531">
    <property type="component" value="Unassembled WGS sequence"/>
</dbReference>